<dbReference type="InterPro" id="IPR053164">
    <property type="entry name" value="IS1016-like_transposase"/>
</dbReference>
<dbReference type="PANTHER" id="PTHR47163">
    <property type="entry name" value="DDE_TNP_IS1595 DOMAIN-CONTAINING PROTEIN"/>
    <property type="match status" value="1"/>
</dbReference>
<proteinExistence type="predicted"/>
<dbReference type="Proteomes" id="UP001162131">
    <property type="component" value="Unassembled WGS sequence"/>
</dbReference>
<evidence type="ECO:0000313" key="2">
    <source>
        <dbReference type="EMBL" id="CAG9330033.1"/>
    </source>
</evidence>
<evidence type="ECO:0000259" key="1">
    <source>
        <dbReference type="Pfam" id="PF12762"/>
    </source>
</evidence>
<feature type="domain" description="ISXO2-like transposase" evidence="1">
    <location>
        <begin position="8"/>
        <end position="81"/>
    </location>
</feature>
<dbReference type="Pfam" id="PF12762">
    <property type="entry name" value="DDE_Tnp_IS1595"/>
    <property type="match status" value="1"/>
</dbReference>
<reference evidence="2" key="1">
    <citation type="submission" date="2021-09" db="EMBL/GenBank/DDBJ databases">
        <authorList>
            <consortium name="AG Swart"/>
            <person name="Singh M."/>
            <person name="Singh A."/>
            <person name="Seah K."/>
            <person name="Emmerich C."/>
        </authorList>
    </citation>
    <scope>NUCLEOTIDE SEQUENCE</scope>
    <source>
        <strain evidence="2">ATCC30299</strain>
    </source>
</reference>
<gene>
    <name evidence="2" type="ORF">BSTOLATCC_MIC50249</name>
</gene>
<dbReference type="AlphaFoldDB" id="A0AAU9JS12"/>
<protein>
    <recommendedName>
        <fullName evidence="1">ISXO2-like transposase domain-containing protein</fullName>
    </recommendedName>
</protein>
<comment type="caution">
    <text evidence="2">The sequence shown here is derived from an EMBL/GenBank/DDBJ whole genome shotgun (WGS) entry which is preliminary data.</text>
</comment>
<dbReference type="EMBL" id="CAJZBQ010000050">
    <property type="protein sequence ID" value="CAG9330033.1"/>
    <property type="molecule type" value="Genomic_DNA"/>
</dbReference>
<organism evidence="2 3">
    <name type="scientific">Blepharisma stoltei</name>
    <dbReference type="NCBI Taxonomy" id="1481888"/>
    <lineage>
        <taxon>Eukaryota</taxon>
        <taxon>Sar</taxon>
        <taxon>Alveolata</taxon>
        <taxon>Ciliophora</taxon>
        <taxon>Postciliodesmatophora</taxon>
        <taxon>Heterotrichea</taxon>
        <taxon>Heterotrichida</taxon>
        <taxon>Blepharismidae</taxon>
        <taxon>Blepharisma</taxon>
    </lineage>
</organism>
<evidence type="ECO:0000313" key="3">
    <source>
        <dbReference type="Proteomes" id="UP001162131"/>
    </source>
</evidence>
<sequence>MTDEDNPTEVWTDGWKAYNKLENDGFRHRVVFHNRSFGSGRETTNHIENLWSRLKKLRAFSNGFKANNEEDLDDYVMYFQFLLTHKGLGRIPAFIEALMTSNF</sequence>
<dbReference type="InterPro" id="IPR024445">
    <property type="entry name" value="Tnp_ISXO2-like"/>
</dbReference>
<accession>A0AAU9JS12</accession>
<dbReference type="PANTHER" id="PTHR47163:SF2">
    <property type="entry name" value="SI:DKEY-17M8.2"/>
    <property type="match status" value="1"/>
</dbReference>
<keyword evidence="3" id="KW-1185">Reference proteome</keyword>
<name>A0AAU9JS12_9CILI</name>